<protein>
    <submittedName>
        <fullName evidence="2">Uncharacterized protein</fullName>
    </submittedName>
</protein>
<dbReference type="EMBL" id="CAJNOH010005980">
    <property type="protein sequence ID" value="CAF1416513.1"/>
    <property type="molecule type" value="Genomic_DNA"/>
</dbReference>
<evidence type="ECO:0000313" key="2">
    <source>
        <dbReference type="EMBL" id="CAF1628994.1"/>
    </source>
</evidence>
<sequence>MNSNVFIDENSKIVELPYIGTMEDDISEGSNADIAIKAKLWLKILPPEDPNALEKVLEKMVSSKENIEKLKLLEKVDFKNYIHTDESLRLTALLFPSIQQINFEGNFLTIRGVEYIAKSCQKLKFIEFYICENLNMENVFRLFNTEEHKMNLRRIFLFTGQPTLSRNFSIEEYLPFMARCERCGSFFNKRKNEEETLCLYGGYANHGAYRCCGSDKPSYLSTSGCQSTYHTTSPISSTLDLNDPNTMFTIVDHQKNTLLYRDRRALHKSYEKWNIKRQQDQ</sequence>
<dbReference type="AlphaFoldDB" id="A0A816D1T8"/>
<name>A0A816D1T8_9BILA</name>
<evidence type="ECO:0000313" key="3">
    <source>
        <dbReference type="Proteomes" id="UP000663870"/>
    </source>
</evidence>
<dbReference type="InterPro" id="IPR032675">
    <property type="entry name" value="LRR_dom_sf"/>
</dbReference>
<dbReference type="Proteomes" id="UP000663854">
    <property type="component" value="Unassembled WGS sequence"/>
</dbReference>
<gene>
    <name evidence="2" type="ORF">JXQ802_LOCUS51542</name>
    <name evidence="1" type="ORF">PYM288_LOCUS35300</name>
</gene>
<keyword evidence="3" id="KW-1185">Reference proteome</keyword>
<comment type="caution">
    <text evidence="2">The sequence shown here is derived from an EMBL/GenBank/DDBJ whole genome shotgun (WGS) entry which is preliminary data.</text>
</comment>
<dbReference type="Proteomes" id="UP000663870">
    <property type="component" value="Unassembled WGS sequence"/>
</dbReference>
<proteinExistence type="predicted"/>
<accession>A0A816D1T8</accession>
<dbReference type="Gene3D" id="3.80.10.10">
    <property type="entry name" value="Ribonuclease Inhibitor"/>
    <property type="match status" value="1"/>
</dbReference>
<dbReference type="SUPFAM" id="SSF52047">
    <property type="entry name" value="RNI-like"/>
    <property type="match status" value="1"/>
</dbReference>
<organism evidence="2 3">
    <name type="scientific">Rotaria sordida</name>
    <dbReference type="NCBI Taxonomy" id="392033"/>
    <lineage>
        <taxon>Eukaryota</taxon>
        <taxon>Metazoa</taxon>
        <taxon>Spiralia</taxon>
        <taxon>Gnathifera</taxon>
        <taxon>Rotifera</taxon>
        <taxon>Eurotatoria</taxon>
        <taxon>Bdelloidea</taxon>
        <taxon>Philodinida</taxon>
        <taxon>Philodinidae</taxon>
        <taxon>Rotaria</taxon>
    </lineage>
</organism>
<dbReference type="EMBL" id="CAJNOL010007514">
    <property type="protein sequence ID" value="CAF1628994.1"/>
    <property type="molecule type" value="Genomic_DNA"/>
</dbReference>
<evidence type="ECO:0000313" key="1">
    <source>
        <dbReference type="EMBL" id="CAF1416513.1"/>
    </source>
</evidence>
<reference evidence="2" key="1">
    <citation type="submission" date="2021-02" db="EMBL/GenBank/DDBJ databases">
        <authorList>
            <person name="Nowell W R."/>
        </authorList>
    </citation>
    <scope>NUCLEOTIDE SEQUENCE</scope>
</reference>